<dbReference type="FunFam" id="3.30.470.20:FF:000032">
    <property type="entry name" value="tubulin monoglycylase TTLL3 isoform X2"/>
    <property type="match status" value="1"/>
</dbReference>
<evidence type="ECO:0008006" key="12">
    <source>
        <dbReference type="Google" id="ProtNLM"/>
    </source>
</evidence>
<protein>
    <recommendedName>
        <fullName evidence="12">Tubulin monoglycylase TTLL3-like</fullName>
    </recommendedName>
</protein>
<feature type="region of interest" description="Disordered" evidence="9">
    <location>
        <begin position="660"/>
        <end position="706"/>
    </location>
</feature>
<keyword evidence="2" id="KW-0963">Cytoplasm</keyword>
<dbReference type="GO" id="GO:0005524">
    <property type="term" value="F:ATP binding"/>
    <property type="evidence" value="ECO:0007669"/>
    <property type="project" value="UniProtKB-KW"/>
</dbReference>
<feature type="region of interest" description="Disordered" evidence="9">
    <location>
        <begin position="1"/>
        <end position="80"/>
    </location>
</feature>
<feature type="compositionally biased region" description="Acidic residues" evidence="9">
    <location>
        <begin position="143"/>
        <end position="170"/>
    </location>
</feature>
<feature type="compositionally biased region" description="Low complexity" evidence="9">
    <location>
        <begin position="48"/>
        <end position="59"/>
    </location>
</feature>
<evidence type="ECO:0000256" key="9">
    <source>
        <dbReference type="SAM" id="MobiDB-lite"/>
    </source>
</evidence>
<dbReference type="PANTHER" id="PTHR45870">
    <property type="entry name" value="TUBULIN MONOGLYCYLASE TTLL3"/>
    <property type="match status" value="1"/>
</dbReference>
<organism evidence="10 11">
    <name type="scientific">Alosa alosa</name>
    <name type="common">allis shad</name>
    <dbReference type="NCBI Taxonomy" id="278164"/>
    <lineage>
        <taxon>Eukaryota</taxon>
        <taxon>Metazoa</taxon>
        <taxon>Chordata</taxon>
        <taxon>Craniata</taxon>
        <taxon>Vertebrata</taxon>
        <taxon>Euteleostomi</taxon>
        <taxon>Actinopterygii</taxon>
        <taxon>Neopterygii</taxon>
        <taxon>Teleostei</taxon>
        <taxon>Clupei</taxon>
        <taxon>Clupeiformes</taxon>
        <taxon>Clupeoidei</taxon>
        <taxon>Clupeidae</taxon>
        <taxon>Alosa</taxon>
    </lineage>
</organism>
<dbReference type="SUPFAM" id="SSF56059">
    <property type="entry name" value="Glutathione synthetase ATP-binding domain-like"/>
    <property type="match status" value="1"/>
</dbReference>
<dbReference type="Proteomes" id="UP000823561">
    <property type="component" value="Chromosome 10"/>
</dbReference>
<dbReference type="PROSITE" id="PS51221">
    <property type="entry name" value="TTL"/>
    <property type="match status" value="1"/>
</dbReference>
<comment type="caution">
    <text evidence="10">The sequence shown here is derived from an EMBL/GenBank/DDBJ whole genome shotgun (WGS) entry which is preliminary data.</text>
</comment>
<evidence type="ECO:0000313" key="11">
    <source>
        <dbReference type="Proteomes" id="UP000823561"/>
    </source>
</evidence>
<keyword evidence="6" id="KW-0282">Flagellum</keyword>
<evidence type="ECO:0000256" key="1">
    <source>
        <dbReference type="ARBA" id="ARBA00004611"/>
    </source>
</evidence>
<evidence type="ECO:0000313" key="10">
    <source>
        <dbReference type="EMBL" id="KAG5274470.1"/>
    </source>
</evidence>
<gene>
    <name evidence="10" type="ORF">AALO_G00136660</name>
</gene>
<dbReference type="InterPro" id="IPR004344">
    <property type="entry name" value="TTL/TTLL_fam"/>
</dbReference>
<dbReference type="GO" id="GO:0003341">
    <property type="term" value="P:cilium movement"/>
    <property type="evidence" value="ECO:0007669"/>
    <property type="project" value="TreeGrafter"/>
</dbReference>
<evidence type="ECO:0000256" key="3">
    <source>
        <dbReference type="ARBA" id="ARBA00022598"/>
    </source>
</evidence>
<dbReference type="InterPro" id="IPR051437">
    <property type="entry name" value="TTLL_monoglycylase"/>
</dbReference>
<dbReference type="AlphaFoldDB" id="A0AAV6GHN8"/>
<evidence type="ECO:0000256" key="4">
    <source>
        <dbReference type="ARBA" id="ARBA00022741"/>
    </source>
</evidence>
<dbReference type="GO" id="GO:0005930">
    <property type="term" value="C:axoneme"/>
    <property type="evidence" value="ECO:0007669"/>
    <property type="project" value="TreeGrafter"/>
</dbReference>
<feature type="region of interest" description="Disordered" evidence="9">
    <location>
        <begin position="132"/>
        <end position="171"/>
    </location>
</feature>
<dbReference type="GO" id="GO:0060271">
    <property type="term" value="P:cilium assembly"/>
    <property type="evidence" value="ECO:0007669"/>
    <property type="project" value="TreeGrafter"/>
</dbReference>
<keyword evidence="3" id="KW-0436">Ligase</keyword>
<feature type="compositionally biased region" description="Basic and acidic residues" evidence="9">
    <location>
        <begin position="688"/>
        <end position="700"/>
    </location>
</feature>
<keyword evidence="7" id="KW-0206">Cytoskeleton</keyword>
<evidence type="ECO:0000256" key="5">
    <source>
        <dbReference type="ARBA" id="ARBA00022840"/>
    </source>
</evidence>
<dbReference type="GO" id="GO:0015630">
    <property type="term" value="C:microtubule cytoskeleton"/>
    <property type="evidence" value="ECO:0007669"/>
    <property type="project" value="TreeGrafter"/>
</dbReference>
<keyword evidence="4" id="KW-0547">Nucleotide-binding</keyword>
<comment type="catalytic activity">
    <reaction evidence="8">
        <text>L-glutamyl-[protein] + glycine + ATP = glycyl-L-glutamyl-[protein] + ADP + phosphate + H(+)</text>
        <dbReference type="Rhea" id="RHEA:67180"/>
        <dbReference type="Rhea" id="RHEA-COMP:10208"/>
        <dbReference type="Rhea" id="RHEA-COMP:17207"/>
        <dbReference type="ChEBI" id="CHEBI:15378"/>
        <dbReference type="ChEBI" id="CHEBI:29973"/>
        <dbReference type="ChEBI" id="CHEBI:30616"/>
        <dbReference type="ChEBI" id="CHEBI:43474"/>
        <dbReference type="ChEBI" id="CHEBI:57305"/>
        <dbReference type="ChEBI" id="CHEBI:167890"/>
        <dbReference type="ChEBI" id="CHEBI:456216"/>
    </reaction>
    <physiologicalReaction direction="left-to-right" evidence="8">
        <dbReference type="Rhea" id="RHEA:67181"/>
    </physiologicalReaction>
</comment>
<feature type="compositionally biased region" description="Pro residues" evidence="9">
    <location>
        <begin position="665"/>
        <end position="681"/>
    </location>
</feature>
<evidence type="ECO:0000256" key="7">
    <source>
        <dbReference type="ARBA" id="ARBA00023212"/>
    </source>
</evidence>
<dbReference type="PANTHER" id="PTHR45870:SF2">
    <property type="entry name" value="TUBULIN MONOGLYCYLASE TTLL3"/>
    <property type="match status" value="1"/>
</dbReference>
<dbReference type="Gene3D" id="3.30.470.20">
    <property type="entry name" value="ATP-grasp fold, B domain"/>
    <property type="match status" value="1"/>
</dbReference>
<keyword evidence="6" id="KW-0966">Cell projection</keyword>
<evidence type="ECO:0000256" key="6">
    <source>
        <dbReference type="ARBA" id="ARBA00022846"/>
    </source>
</evidence>
<proteinExistence type="predicted"/>
<accession>A0AAV6GHN8</accession>
<evidence type="ECO:0000256" key="2">
    <source>
        <dbReference type="ARBA" id="ARBA00022490"/>
    </source>
</evidence>
<keyword evidence="5" id="KW-0067">ATP-binding</keyword>
<dbReference type="GO" id="GO:0070736">
    <property type="term" value="F:protein-glycine ligase activity, initiating"/>
    <property type="evidence" value="ECO:0007669"/>
    <property type="project" value="TreeGrafter"/>
</dbReference>
<reference evidence="10" key="1">
    <citation type="submission" date="2020-10" db="EMBL/GenBank/DDBJ databases">
        <title>Chromosome-scale genome assembly of the Allis shad, Alosa alosa.</title>
        <authorList>
            <person name="Margot Z."/>
            <person name="Christophe K."/>
            <person name="Cabau C."/>
            <person name="Louis A."/>
            <person name="Berthelot C."/>
            <person name="Parey E."/>
            <person name="Roest Crollius H."/>
            <person name="Montfort J."/>
            <person name="Robinson-Rechavi M."/>
            <person name="Bucao C."/>
            <person name="Bouchez O."/>
            <person name="Gislard M."/>
            <person name="Lluch J."/>
            <person name="Milhes M."/>
            <person name="Lampietro C."/>
            <person name="Lopez Roques C."/>
            <person name="Donnadieu C."/>
            <person name="Braasch I."/>
            <person name="Desvignes T."/>
            <person name="Postlethwait J."/>
            <person name="Bobe J."/>
            <person name="Guiguen Y."/>
        </authorList>
    </citation>
    <scope>NUCLEOTIDE SEQUENCE</scope>
    <source>
        <strain evidence="10">M-15738</strain>
        <tissue evidence="10">Blood</tissue>
    </source>
</reference>
<comment type="subcellular location">
    <subcellularLocation>
        <location evidence="1">Cytoplasm</location>
        <location evidence="1">Cytoskeleton</location>
        <location evidence="1">Flagellum axoneme</location>
    </subcellularLocation>
</comment>
<dbReference type="EMBL" id="JADWDJ010000010">
    <property type="protein sequence ID" value="KAG5274470.1"/>
    <property type="molecule type" value="Genomic_DNA"/>
</dbReference>
<dbReference type="Pfam" id="PF03133">
    <property type="entry name" value="TTL"/>
    <property type="match status" value="1"/>
</dbReference>
<keyword evidence="6" id="KW-0969">Cilium</keyword>
<name>A0AAV6GHN8_9TELE</name>
<sequence length="851" mass="96864">MEVPKTRRYVQPGHREDRLTATEKNLVPSSAVSDVEGQSDGDRPGRLQQRAQSPAQSSPEKCSRTTPSPPTEGKVRRSLLNLPMINPERLRMARVLVDKAVKMRRIFSIQGPYPVVRAALRARGWVERRLPRANQQAMHRREEDEDDTNDGDDSGDDDDDDSPEETDKDDLNDLHNLMSRLVRNELSFFYWTTRRDTIDTRSLRKEQMINHFAKAGTFTTKVGLCVNLRNLQWFDAADPDSFFPRCYRLGAEDEKYAFVEDFRRTACTGLLQFIVERSRGEWGTGEGVASACTTDPARPISKKPCKRPAVSPVSPRIIESALQVCKDFLDSLEHNDIDISMETPPTLTDQQWSEFIHNYYLVVHDGADVEGSAYYLSSCQDILQRLREVCPQMDTDGVHNIWIVKPGAKSRGRGIMCSKRLDEILKLVDSDPTLIKDSKWVVQKYLERPLLIHGTKFDLRQWFLVTEWNPLTIWFYKKCYLRFSTQPYSVETMENSVHLCNNSIQKHFQPSLQRHPEVPEDNMWSCDQFRSYLSRQGLGAKWGGVVVPGMKSAVVHALQTAQDLVESRRGSFELYGADFMLGRDLRPWLLEINASPTMAPSTAVTTRLCTAVQEDTLRVVLDWRFDRNAYTGGFELIYKQAAVDVPQYVGINLLIEGSQIRKPRPPAPKPSEPRFIPPPPQVRRRSPRKDSEDKTEKSTEKLPPANIKKSFKSMVTELTFKKPRVQPSAALNRLGSHGTGEIQRVPHHISITDNLKLPPRVLTRSLDVPLRKPFLCGHAARPRSGKARAKEFPPGPVLSLGVFSLHNSDRGPTLLVPTPVVPQASFRYQSFSRHQHKMLRVTCVGRSMHKI</sequence>
<keyword evidence="11" id="KW-1185">Reference proteome</keyword>
<evidence type="ECO:0000256" key="8">
    <source>
        <dbReference type="ARBA" id="ARBA00048944"/>
    </source>
</evidence>